<proteinExistence type="predicted"/>
<evidence type="ECO:0000313" key="3">
    <source>
        <dbReference type="Proteomes" id="UP000321523"/>
    </source>
</evidence>
<comment type="caution">
    <text evidence="2">The sequence shown here is derived from an EMBL/GenBank/DDBJ whole genome shotgun (WGS) entry which is preliminary data.</text>
</comment>
<evidence type="ECO:0000259" key="1">
    <source>
        <dbReference type="Pfam" id="PF00144"/>
    </source>
</evidence>
<dbReference type="PANTHER" id="PTHR43283:SF3">
    <property type="entry name" value="BETA-LACTAMASE FAMILY PROTEIN (AFU_ORTHOLOGUE AFUA_5G07500)"/>
    <property type="match status" value="1"/>
</dbReference>
<organism evidence="2 3">
    <name type="scientific">Skermanella aerolata</name>
    <dbReference type="NCBI Taxonomy" id="393310"/>
    <lineage>
        <taxon>Bacteria</taxon>
        <taxon>Pseudomonadati</taxon>
        <taxon>Pseudomonadota</taxon>
        <taxon>Alphaproteobacteria</taxon>
        <taxon>Rhodospirillales</taxon>
        <taxon>Azospirillaceae</taxon>
        <taxon>Skermanella</taxon>
    </lineage>
</organism>
<dbReference type="Gene3D" id="3.40.710.10">
    <property type="entry name" value="DD-peptidase/beta-lactamase superfamily"/>
    <property type="match status" value="1"/>
</dbReference>
<dbReference type="PROSITE" id="PS51257">
    <property type="entry name" value="PROKAR_LIPOPROTEIN"/>
    <property type="match status" value="1"/>
</dbReference>
<protein>
    <submittedName>
        <fullName evidence="2">1,4-butanediol diacrylate esterase</fullName>
    </submittedName>
</protein>
<dbReference type="PROSITE" id="PS51318">
    <property type="entry name" value="TAT"/>
    <property type="match status" value="1"/>
</dbReference>
<sequence>MGKRIMKDISRRSVILGAAAITAGCAAQGTSGLVAPAATRSAAGGSGMGMAGVDEVLRQAIGPDKVAGLVATVGTDKETLFEAAYGKRSLDGEVDMSADSVFWIASMTKAVTCTAAMQMVEQGRLTLDDPIGGVLPELGSPRVLTGFDRAGRPRYRAARRPITLRHLLTHTAGFCYPIWNAELDRYMKATGHPSTATGLKRSLELPLMFDPGDRWEYGINIDWAGLAVERVSGRKLGAYFDEYIFSPLGMTSTGFKLTPSQRARLVKVHARQSDGSLKPIDFEIKQDPEFEAGGGGLYSTAGDYLKFCRMFLNGGRSATGQQVLRPETVAVMGTNQMGALNVRLLPTNTPDLSADAEFFPGIVKKWSTAFMLNTEQAPTGRSAGSMAWAGLANTFFWIDPTRKVTGVILMQILPFVEPRALDTFTKFETQTYREI</sequence>
<name>A0A512DTG0_9PROT</name>
<dbReference type="Pfam" id="PF00144">
    <property type="entry name" value="Beta-lactamase"/>
    <property type="match status" value="1"/>
</dbReference>
<reference evidence="2 3" key="1">
    <citation type="submission" date="2019-07" db="EMBL/GenBank/DDBJ databases">
        <title>Whole genome shotgun sequence of Skermanella aerolata NBRC 106429.</title>
        <authorList>
            <person name="Hosoyama A."/>
            <person name="Uohara A."/>
            <person name="Ohji S."/>
            <person name="Ichikawa N."/>
        </authorList>
    </citation>
    <scope>NUCLEOTIDE SEQUENCE [LARGE SCALE GENOMIC DNA]</scope>
    <source>
        <strain evidence="2 3">NBRC 106429</strain>
    </source>
</reference>
<evidence type="ECO:0000313" key="2">
    <source>
        <dbReference type="EMBL" id="GEO39759.1"/>
    </source>
</evidence>
<dbReference type="InterPro" id="IPR006311">
    <property type="entry name" value="TAT_signal"/>
</dbReference>
<accession>A0A512DTG0</accession>
<keyword evidence="3" id="KW-1185">Reference proteome</keyword>
<dbReference type="PANTHER" id="PTHR43283">
    <property type="entry name" value="BETA-LACTAMASE-RELATED"/>
    <property type="match status" value="1"/>
</dbReference>
<gene>
    <name evidence="2" type="ORF">SAE02_39070</name>
</gene>
<dbReference type="InterPro" id="IPR050789">
    <property type="entry name" value="Diverse_Enzym_Activities"/>
</dbReference>
<dbReference type="InterPro" id="IPR001466">
    <property type="entry name" value="Beta-lactam-related"/>
</dbReference>
<feature type="domain" description="Beta-lactamase-related" evidence="1">
    <location>
        <begin position="54"/>
        <end position="424"/>
    </location>
</feature>
<dbReference type="AlphaFoldDB" id="A0A512DTG0"/>
<dbReference type="Proteomes" id="UP000321523">
    <property type="component" value="Unassembled WGS sequence"/>
</dbReference>
<dbReference type="EMBL" id="BJYZ01000018">
    <property type="protein sequence ID" value="GEO39759.1"/>
    <property type="molecule type" value="Genomic_DNA"/>
</dbReference>
<dbReference type="InterPro" id="IPR012338">
    <property type="entry name" value="Beta-lactam/transpept-like"/>
</dbReference>
<dbReference type="SUPFAM" id="SSF56601">
    <property type="entry name" value="beta-lactamase/transpeptidase-like"/>
    <property type="match status" value="1"/>
</dbReference>